<dbReference type="GO" id="GO:0031167">
    <property type="term" value="P:rRNA methylation"/>
    <property type="evidence" value="ECO:0007669"/>
    <property type="project" value="InterPro"/>
</dbReference>
<dbReference type="Gene3D" id="3.40.50.150">
    <property type="entry name" value="Vaccinia Virus protein VP39"/>
    <property type="match status" value="1"/>
</dbReference>
<dbReference type="InterPro" id="IPR029063">
    <property type="entry name" value="SAM-dependent_MTases_sf"/>
</dbReference>
<sequence>MNEIKPTKKPTTKIIAGAYKGKVLNLPSLDVTRSSKAVLKESVFNVLQFDIIDKIFIESFAGSGSIGLEAISRGAKRAYFIELDKKSYSILVKNCKSINIEKCQTIQGNTFVQTPLILDFLKNSKEEIVLYVDPPFDFRDGMEDVYDKSFRMIEAIENSNIFKIIIEHESKLEIPKILGKFSLEKTRKFGKSSLSYFSYKA</sequence>
<dbReference type="Pfam" id="PF03602">
    <property type="entry name" value="Cons_hypoth95"/>
    <property type="match status" value="1"/>
</dbReference>
<dbReference type="NCBIfam" id="TIGR00095">
    <property type="entry name" value="16S rRNA (guanine(966)-N(2))-methyltransferase RsmD"/>
    <property type="match status" value="1"/>
</dbReference>
<comment type="caution">
    <text evidence="3">The sequence shown here is derived from an EMBL/GenBank/DDBJ whole genome shotgun (WGS) entry which is preliminary data.</text>
</comment>
<evidence type="ECO:0000256" key="2">
    <source>
        <dbReference type="ARBA" id="ARBA00022679"/>
    </source>
</evidence>
<evidence type="ECO:0000313" key="3">
    <source>
        <dbReference type="EMBL" id="PRM89490.1"/>
    </source>
</evidence>
<dbReference type="PANTHER" id="PTHR43542:SF1">
    <property type="entry name" value="METHYLTRANSFERASE"/>
    <property type="match status" value="1"/>
</dbReference>
<dbReference type="GO" id="GO:0008168">
    <property type="term" value="F:methyltransferase activity"/>
    <property type="evidence" value="ECO:0007669"/>
    <property type="project" value="UniProtKB-KW"/>
</dbReference>
<dbReference type="RefSeq" id="WP_105912084.1">
    <property type="nucleotide sequence ID" value="NZ_NXGH01000020.1"/>
</dbReference>
<keyword evidence="2 3" id="KW-0808">Transferase</keyword>
<evidence type="ECO:0000313" key="4">
    <source>
        <dbReference type="Proteomes" id="UP000238649"/>
    </source>
</evidence>
<organism evidence="3 4">
    <name type="scientific">Aliarcobacter cryaerophilus</name>
    <dbReference type="NCBI Taxonomy" id="28198"/>
    <lineage>
        <taxon>Bacteria</taxon>
        <taxon>Pseudomonadati</taxon>
        <taxon>Campylobacterota</taxon>
        <taxon>Epsilonproteobacteria</taxon>
        <taxon>Campylobacterales</taxon>
        <taxon>Arcobacteraceae</taxon>
        <taxon>Aliarcobacter</taxon>
    </lineage>
</organism>
<reference evidence="3 4" key="1">
    <citation type="submission" date="2017-09" db="EMBL/GenBank/DDBJ databases">
        <title>Reassesment of A. cryaerophilus.</title>
        <authorList>
            <person name="Perez-Cataluna A."/>
            <person name="Collado L."/>
            <person name="Salgado O."/>
            <person name="Lefinanco V."/>
            <person name="Figueras M.J."/>
        </authorList>
    </citation>
    <scope>NUCLEOTIDE SEQUENCE [LARGE SCALE GENOMIC DNA]</scope>
    <source>
        <strain evidence="3 4">LMG 9871</strain>
    </source>
</reference>
<dbReference type="InterPro" id="IPR004398">
    <property type="entry name" value="RNA_MeTrfase_RsmD"/>
</dbReference>
<dbReference type="Proteomes" id="UP000238649">
    <property type="component" value="Unassembled WGS sequence"/>
</dbReference>
<gene>
    <name evidence="3" type="primary">rsmD</name>
    <name evidence="3" type="ORF">CJ671_07435</name>
</gene>
<dbReference type="SUPFAM" id="SSF53335">
    <property type="entry name" value="S-adenosyl-L-methionine-dependent methyltransferases"/>
    <property type="match status" value="1"/>
</dbReference>
<dbReference type="EMBL" id="NXGH01000020">
    <property type="protein sequence ID" value="PRM89490.1"/>
    <property type="molecule type" value="Genomic_DNA"/>
</dbReference>
<dbReference type="OrthoDB" id="9803017at2"/>
<name>A0A2S9SSB5_9BACT</name>
<dbReference type="PANTHER" id="PTHR43542">
    <property type="entry name" value="METHYLTRANSFERASE"/>
    <property type="match status" value="1"/>
</dbReference>
<dbReference type="AlphaFoldDB" id="A0A2S9SSB5"/>
<keyword evidence="1 3" id="KW-0489">Methyltransferase</keyword>
<accession>A0A2S9SSB5</accession>
<proteinExistence type="predicted"/>
<protein>
    <submittedName>
        <fullName evidence="3">16S rRNA (Guanine(966)-N(2))-methyltransferase RsmD</fullName>
    </submittedName>
</protein>
<evidence type="ECO:0000256" key="1">
    <source>
        <dbReference type="ARBA" id="ARBA00022603"/>
    </source>
</evidence>
<dbReference type="PIRSF" id="PIRSF004553">
    <property type="entry name" value="CHP00095"/>
    <property type="match status" value="1"/>
</dbReference>